<reference evidence="3" key="1">
    <citation type="journal article" date="2014" name="Int. J. Syst. Evol. Microbiol.">
        <title>Complete genome sequence of Corynebacterium casei LMG S-19264T (=DSM 44701T), isolated from a smear-ripened cheese.</title>
        <authorList>
            <consortium name="US DOE Joint Genome Institute (JGI-PGF)"/>
            <person name="Walter F."/>
            <person name="Albersmeier A."/>
            <person name="Kalinowski J."/>
            <person name="Ruckert C."/>
        </authorList>
    </citation>
    <scope>NUCLEOTIDE SEQUENCE</scope>
    <source>
        <strain evidence="3">CGMCC 1.12827</strain>
    </source>
</reference>
<evidence type="ECO:0000259" key="2">
    <source>
        <dbReference type="SMART" id="SM00849"/>
    </source>
</evidence>
<evidence type="ECO:0000313" key="4">
    <source>
        <dbReference type="Proteomes" id="UP000621454"/>
    </source>
</evidence>
<accession>A0A916TCN5</accession>
<dbReference type="Gene3D" id="3.60.15.10">
    <property type="entry name" value="Ribonuclease Z/Hydroxyacylglutathione hydrolase-like"/>
    <property type="match status" value="1"/>
</dbReference>
<proteinExistence type="predicted"/>
<dbReference type="InterPro" id="IPR050662">
    <property type="entry name" value="Sec-metab_biosynth-thioest"/>
</dbReference>
<comment type="caution">
    <text evidence="3">The sequence shown here is derived from an EMBL/GenBank/DDBJ whole genome shotgun (WGS) entry which is preliminary data.</text>
</comment>
<feature type="domain" description="Metallo-beta-lactamase" evidence="2">
    <location>
        <begin position="44"/>
        <end position="256"/>
    </location>
</feature>
<dbReference type="Pfam" id="PF00753">
    <property type="entry name" value="Lactamase_B"/>
    <property type="match status" value="1"/>
</dbReference>
<dbReference type="EMBL" id="BMGC01000021">
    <property type="protein sequence ID" value="GGB38601.1"/>
    <property type="molecule type" value="Genomic_DNA"/>
</dbReference>
<dbReference type="InterPro" id="IPR036388">
    <property type="entry name" value="WH-like_DNA-bd_sf"/>
</dbReference>
<dbReference type="InterPro" id="IPR036866">
    <property type="entry name" value="RibonucZ/Hydroxyglut_hydro"/>
</dbReference>
<dbReference type="Gene3D" id="1.10.10.10">
    <property type="entry name" value="Winged helix-like DNA-binding domain superfamily/Winged helix DNA-binding domain"/>
    <property type="match status" value="1"/>
</dbReference>
<dbReference type="PANTHER" id="PTHR23131">
    <property type="entry name" value="ENDORIBONUCLEASE LACTB2"/>
    <property type="match status" value="1"/>
</dbReference>
<keyword evidence="4" id="KW-1185">Reference proteome</keyword>
<dbReference type="RefSeq" id="WP_188587187.1">
    <property type="nucleotide sequence ID" value="NZ_BMGC01000021.1"/>
</dbReference>
<dbReference type="InterPro" id="IPR001279">
    <property type="entry name" value="Metallo-B-lactamas"/>
</dbReference>
<dbReference type="SUPFAM" id="SSF56281">
    <property type="entry name" value="Metallo-hydrolase/oxidoreductase"/>
    <property type="match status" value="1"/>
</dbReference>
<gene>
    <name evidence="3" type="primary">ampC</name>
    <name evidence="3" type="ORF">GCM10011489_27880</name>
</gene>
<sequence length="375" mass="41340">MNDWQVTGDAQRAAWADKRLPEVEQVRPGLWSIPVAMTGNPLRYVLIYALEVPDGVALIDTGWPSRAAWTALQDGLRAIGYDVSQIRHIAITHFHPDHFGLVPRVLEHTDATVAMHRNDSREIDHRTDAEEELEKSQLADQLLAYGAPVDEVSSLRGGLVRFAGGRTVDTELVDGSDVGFPGWHLKAVWTPGHTPGHLCFLDEQAGVLFSGDHLLPRISPNISVMPLQTGHHPLGEYLLSLQNSVDIPDVEVLPSHEYRFTGIASRATELLAHHEARLEEMTQAIVERPGRTTWDVAAAVHWSRPFDGMGVNQRRMAATETHAHVLVLVERGIVRADTTTPMLRWYPNTATASSEPGQPADAHSSDATSADRVRA</sequence>
<dbReference type="AlphaFoldDB" id="A0A916TCN5"/>
<feature type="region of interest" description="Disordered" evidence="1">
    <location>
        <begin position="347"/>
        <end position="375"/>
    </location>
</feature>
<evidence type="ECO:0000313" key="3">
    <source>
        <dbReference type="EMBL" id="GGB38601.1"/>
    </source>
</evidence>
<dbReference type="PANTHER" id="PTHR23131:SF4">
    <property type="entry name" value="METALLO-BETA-LACTAMASE SUPERFAMILY POTEIN"/>
    <property type="match status" value="1"/>
</dbReference>
<protein>
    <submittedName>
        <fullName evidence="3">MBL fold metallo-hydrolase</fullName>
    </submittedName>
</protein>
<organism evidence="3 4">
    <name type="scientific">Gordonia jinhuaensis</name>
    <dbReference type="NCBI Taxonomy" id="1517702"/>
    <lineage>
        <taxon>Bacteria</taxon>
        <taxon>Bacillati</taxon>
        <taxon>Actinomycetota</taxon>
        <taxon>Actinomycetes</taxon>
        <taxon>Mycobacteriales</taxon>
        <taxon>Gordoniaceae</taxon>
        <taxon>Gordonia</taxon>
    </lineage>
</organism>
<dbReference type="SMART" id="SM00849">
    <property type="entry name" value="Lactamase_B"/>
    <property type="match status" value="1"/>
</dbReference>
<reference evidence="3" key="2">
    <citation type="submission" date="2020-09" db="EMBL/GenBank/DDBJ databases">
        <authorList>
            <person name="Sun Q."/>
            <person name="Zhou Y."/>
        </authorList>
    </citation>
    <scope>NUCLEOTIDE SEQUENCE</scope>
    <source>
        <strain evidence="3">CGMCC 1.12827</strain>
    </source>
</reference>
<dbReference type="Proteomes" id="UP000621454">
    <property type="component" value="Unassembled WGS sequence"/>
</dbReference>
<evidence type="ECO:0000256" key="1">
    <source>
        <dbReference type="SAM" id="MobiDB-lite"/>
    </source>
</evidence>
<name>A0A916TCN5_9ACTN</name>